<evidence type="ECO:0000313" key="16">
    <source>
        <dbReference type="EMBL" id="SER74600.1"/>
    </source>
</evidence>
<dbReference type="InterPro" id="IPR013785">
    <property type="entry name" value="Aldolase_TIM"/>
</dbReference>
<evidence type="ECO:0000256" key="10">
    <source>
        <dbReference type="ARBA" id="ARBA00047445"/>
    </source>
</evidence>
<dbReference type="InterPro" id="IPR037128">
    <property type="entry name" value="Quinolinate_PRibosylTase_N_sf"/>
</dbReference>
<evidence type="ECO:0000256" key="6">
    <source>
        <dbReference type="ARBA" id="ARBA00022642"/>
    </source>
</evidence>
<dbReference type="InterPro" id="IPR004393">
    <property type="entry name" value="NadC"/>
</dbReference>
<feature type="binding site" evidence="13">
    <location>
        <position position="95"/>
    </location>
    <ligand>
        <name>substrate</name>
    </ligand>
</feature>
<keyword evidence="6" id="KW-0662">Pyridine nucleotide biosynthesis</keyword>
<comment type="catalytic activity">
    <reaction evidence="10">
        <text>nicotinate beta-D-ribonucleotide + CO2 + diphosphate = quinolinate + 5-phospho-alpha-D-ribose 1-diphosphate + 2 H(+)</text>
        <dbReference type="Rhea" id="RHEA:12733"/>
        <dbReference type="ChEBI" id="CHEBI:15378"/>
        <dbReference type="ChEBI" id="CHEBI:16526"/>
        <dbReference type="ChEBI" id="CHEBI:29959"/>
        <dbReference type="ChEBI" id="CHEBI:33019"/>
        <dbReference type="ChEBI" id="CHEBI:57502"/>
        <dbReference type="ChEBI" id="CHEBI:58017"/>
        <dbReference type="EC" id="2.4.2.19"/>
    </reaction>
</comment>
<keyword evidence="7 12" id="KW-0328">Glycosyltransferase</keyword>
<dbReference type="Gene3D" id="3.20.20.70">
    <property type="entry name" value="Aldolase class I"/>
    <property type="match status" value="1"/>
</dbReference>
<evidence type="ECO:0000256" key="12">
    <source>
        <dbReference type="PIRNR" id="PIRNR006250"/>
    </source>
</evidence>
<dbReference type="STRING" id="1601833.SAMN05518684_103265"/>
<protein>
    <recommendedName>
        <fullName evidence="11">Probable nicotinate-nucleotide pyrophosphorylase [carboxylating]</fullName>
        <ecNumber evidence="5">2.4.2.19</ecNumber>
    </recommendedName>
    <alternativeName>
        <fullName evidence="9">Quinolinate phosphoribosyltransferase [decarboxylating]</fullName>
    </alternativeName>
</protein>
<evidence type="ECO:0000256" key="13">
    <source>
        <dbReference type="PIRSR" id="PIRSR006250-1"/>
    </source>
</evidence>
<dbReference type="Pfam" id="PF01729">
    <property type="entry name" value="QRPTase_C"/>
    <property type="match status" value="1"/>
</dbReference>
<dbReference type="PANTHER" id="PTHR32179">
    <property type="entry name" value="NICOTINATE-NUCLEOTIDE PYROPHOSPHORYLASE [CARBOXYLATING]"/>
    <property type="match status" value="1"/>
</dbReference>
<feature type="binding site" evidence="13">
    <location>
        <begin position="128"/>
        <end position="130"/>
    </location>
    <ligand>
        <name>substrate</name>
    </ligand>
</feature>
<dbReference type="Gene3D" id="3.90.1170.20">
    <property type="entry name" value="Quinolinate phosphoribosyl transferase, N-terminal domain"/>
    <property type="match status" value="1"/>
</dbReference>
<dbReference type="NCBIfam" id="TIGR00078">
    <property type="entry name" value="nadC"/>
    <property type="match status" value="1"/>
</dbReference>
<comment type="pathway">
    <text evidence="2">Cofactor biosynthesis; NAD(+) biosynthesis; nicotinate D-ribonucleotide from quinolinate: step 1/1.</text>
</comment>
<feature type="binding site" evidence="13">
    <location>
        <position position="213"/>
    </location>
    <ligand>
        <name>substrate</name>
    </ligand>
</feature>
<feature type="domain" description="Quinolinate phosphoribosyl transferase C-terminal" evidence="14">
    <location>
        <begin position="107"/>
        <end position="272"/>
    </location>
</feature>
<keyword evidence="17" id="KW-1185">Reference proteome</keyword>
<evidence type="ECO:0000256" key="9">
    <source>
        <dbReference type="ARBA" id="ARBA00033102"/>
    </source>
</evidence>
<dbReference type="EC" id="2.4.2.19" evidence="5"/>
<evidence type="ECO:0000256" key="11">
    <source>
        <dbReference type="ARBA" id="ARBA00069173"/>
    </source>
</evidence>
<feature type="domain" description="Quinolinate phosphoribosyl transferase N-terminal" evidence="15">
    <location>
        <begin position="22"/>
        <end position="105"/>
    </location>
</feature>
<dbReference type="GO" id="GO:0004514">
    <property type="term" value="F:nicotinate-nucleotide diphosphorylase (carboxylating) activity"/>
    <property type="evidence" value="ECO:0007669"/>
    <property type="project" value="UniProtKB-EC"/>
</dbReference>
<reference evidence="17" key="1">
    <citation type="submission" date="2016-10" db="EMBL/GenBank/DDBJ databases">
        <authorList>
            <person name="Varghese N."/>
            <person name="Submissions S."/>
        </authorList>
    </citation>
    <scope>NUCLEOTIDE SEQUENCE [LARGE SCALE GENOMIC DNA]</scope>
    <source>
        <strain evidence="17">S9</strain>
    </source>
</reference>
<accession>A0A1H9RP73</accession>
<feature type="binding site" evidence="13">
    <location>
        <position position="162"/>
    </location>
    <ligand>
        <name>substrate</name>
    </ligand>
</feature>
<dbReference type="SUPFAM" id="SSF54675">
    <property type="entry name" value="Nicotinate/Quinolinate PRTase N-terminal domain-like"/>
    <property type="match status" value="1"/>
</dbReference>
<comment type="function">
    <text evidence="1">Involved in the catabolism of quinolinic acid (QA).</text>
</comment>
<comment type="subunit">
    <text evidence="4">Hexamer formed by 3 homodimers.</text>
</comment>
<dbReference type="EMBL" id="FOGT01000003">
    <property type="protein sequence ID" value="SER74600.1"/>
    <property type="molecule type" value="Genomic_DNA"/>
</dbReference>
<evidence type="ECO:0000256" key="5">
    <source>
        <dbReference type="ARBA" id="ARBA00011944"/>
    </source>
</evidence>
<dbReference type="InterPro" id="IPR036068">
    <property type="entry name" value="Nicotinate_pribotase-like_C"/>
</dbReference>
<evidence type="ECO:0000259" key="15">
    <source>
        <dbReference type="Pfam" id="PF02749"/>
    </source>
</evidence>
<dbReference type="GO" id="GO:0005737">
    <property type="term" value="C:cytoplasm"/>
    <property type="evidence" value="ECO:0007669"/>
    <property type="project" value="TreeGrafter"/>
</dbReference>
<sequence length="282" mass="30336">MNRFLLKQQLADFFSEDIGYGDITSNAIFKDEQGEGVFVAKAPGVFCGEEIINAVKELYPELGFTLFVRDGESFSAGKTLLKVKGPVTCILSTERVILNLVQRLSGIAAMTHEAVSRTAGTQVKISDTRKTTPGLRMLEKYAVRCGGGINHRFGLDDAFLIKDNHIARAGSVTTAIKKAKQAGGHMVKIEVEVENTDQVKEAVAAEADVIMLDNCGPQQAADWCKMIPSHITVEISGGVTISQIEAFTQTGADVISIGALTHSAGSVDISLDILVKERTSYV</sequence>
<dbReference type="OrthoDB" id="9782546at2"/>
<dbReference type="Proteomes" id="UP000198571">
    <property type="component" value="Unassembled WGS sequence"/>
</dbReference>
<feature type="binding site" evidence="13">
    <location>
        <begin position="257"/>
        <end position="259"/>
    </location>
    <ligand>
        <name>substrate</name>
    </ligand>
</feature>
<dbReference type="FunFam" id="3.20.20.70:FF:000030">
    <property type="entry name" value="Nicotinate-nucleotide pyrophosphorylase, carboxylating"/>
    <property type="match status" value="1"/>
</dbReference>
<dbReference type="GO" id="GO:0009435">
    <property type="term" value="P:NAD+ biosynthetic process"/>
    <property type="evidence" value="ECO:0007669"/>
    <property type="project" value="UniProtKB-UniPathway"/>
</dbReference>
<evidence type="ECO:0000313" key="17">
    <source>
        <dbReference type="Proteomes" id="UP000198571"/>
    </source>
</evidence>
<dbReference type="InterPro" id="IPR027277">
    <property type="entry name" value="NadC/ModD"/>
</dbReference>
<dbReference type="RefSeq" id="WP_093048227.1">
    <property type="nucleotide sequence ID" value="NZ_FOGT01000003.1"/>
</dbReference>
<dbReference type="PANTHER" id="PTHR32179:SF3">
    <property type="entry name" value="NICOTINATE-NUCLEOTIDE PYROPHOSPHORYLASE [CARBOXYLATING]"/>
    <property type="match status" value="1"/>
</dbReference>
<proteinExistence type="inferred from homology"/>
<dbReference type="PIRSF" id="PIRSF006250">
    <property type="entry name" value="NadC_ModD"/>
    <property type="match status" value="1"/>
</dbReference>
<dbReference type="CDD" id="cd01572">
    <property type="entry name" value="QPRTase"/>
    <property type="match status" value="1"/>
</dbReference>
<evidence type="ECO:0000256" key="1">
    <source>
        <dbReference type="ARBA" id="ARBA00003237"/>
    </source>
</evidence>
<name>A0A1H9RP73_9BACI</name>
<dbReference type="InterPro" id="IPR002638">
    <property type="entry name" value="Quinolinate_PRibosylTrfase_C"/>
</dbReference>
<evidence type="ECO:0000256" key="2">
    <source>
        <dbReference type="ARBA" id="ARBA00004893"/>
    </source>
</evidence>
<dbReference type="UniPathway" id="UPA00253">
    <property type="reaction ID" value="UER00331"/>
</dbReference>
<evidence type="ECO:0000256" key="3">
    <source>
        <dbReference type="ARBA" id="ARBA00009400"/>
    </source>
</evidence>
<dbReference type="AlphaFoldDB" id="A0A1H9RP73"/>
<dbReference type="GO" id="GO:0034213">
    <property type="term" value="P:quinolinate catabolic process"/>
    <property type="evidence" value="ECO:0007669"/>
    <property type="project" value="TreeGrafter"/>
</dbReference>
<dbReference type="InterPro" id="IPR022412">
    <property type="entry name" value="Quinolinate_PRibosylTrfase_N"/>
</dbReference>
<evidence type="ECO:0000256" key="8">
    <source>
        <dbReference type="ARBA" id="ARBA00022679"/>
    </source>
</evidence>
<evidence type="ECO:0000259" key="14">
    <source>
        <dbReference type="Pfam" id="PF01729"/>
    </source>
</evidence>
<organism evidence="16 17">
    <name type="scientific">Salipaludibacillus aurantiacus</name>
    <dbReference type="NCBI Taxonomy" id="1601833"/>
    <lineage>
        <taxon>Bacteria</taxon>
        <taxon>Bacillati</taxon>
        <taxon>Bacillota</taxon>
        <taxon>Bacilli</taxon>
        <taxon>Bacillales</taxon>
        <taxon>Bacillaceae</taxon>
    </lineage>
</organism>
<comment type="similarity">
    <text evidence="3 12">Belongs to the NadC/ModD family.</text>
</comment>
<evidence type="ECO:0000256" key="4">
    <source>
        <dbReference type="ARBA" id="ARBA00011218"/>
    </source>
</evidence>
<keyword evidence="8 12" id="KW-0808">Transferase</keyword>
<feature type="binding site" evidence="13">
    <location>
        <position position="192"/>
    </location>
    <ligand>
        <name>substrate</name>
    </ligand>
</feature>
<feature type="binding site" evidence="13">
    <location>
        <begin position="236"/>
        <end position="238"/>
    </location>
    <ligand>
        <name>substrate</name>
    </ligand>
</feature>
<evidence type="ECO:0000256" key="7">
    <source>
        <dbReference type="ARBA" id="ARBA00022676"/>
    </source>
</evidence>
<dbReference type="SUPFAM" id="SSF51690">
    <property type="entry name" value="Nicotinate/Quinolinate PRTase C-terminal domain-like"/>
    <property type="match status" value="1"/>
</dbReference>
<gene>
    <name evidence="16" type="ORF">SAMN05518684_103265</name>
</gene>
<dbReference type="Pfam" id="PF02749">
    <property type="entry name" value="QRPTase_N"/>
    <property type="match status" value="1"/>
</dbReference>
<feature type="binding site" evidence="13">
    <location>
        <position position="152"/>
    </location>
    <ligand>
        <name>substrate</name>
    </ligand>
</feature>
<dbReference type="FunFam" id="3.90.1170.20:FF:000001">
    <property type="entry name" value="Nicotinate-nucleotide diphosphorylase (Carboxylating)"/>
    <property type="match status" value="1"/>
</dbReference>